<keyword evidence="2" id="KW-0378">Hydrolase</keyword>
<dbReference type="Pfam" id="PF07727">
    <property type="entry name" value="RVT_2"/>
    <property type="match status" value="1"/>
</dbReference>
<accession>A0A438G9P7</accession>
<dbReference type="GO" id="GO:0046872">
    <property type="term" value="F:metal ion binding"/>
    <property type="evidence" value="ECO:0007669"/>
    <property type="project" value="UniProtKB-KW"/>
</dbReference>
<dbReference type="PANTHER" id="PTHR42648">
    <property type="entry name" value="TRANSPOSASE, PUTATIVE-RELATED"/>
    <property type="match status" value="1"/>
</dbReference>
<sequence>MADEKARCIILGSLSNVLHQQHMGIATTYEIFLNLQEMFGDKDGPIRQAAVRTIMSTKMTKGTPVRDHMICMISLFNEMEILRDKIDGETQVAMILETLPDSFKKFKPNYNMNKLMMSLTELMKELQMVEEIIKELMSVHMAIKESSCSSRNKKKKNSFKNSKQGKNKTGKGKSKCKGKCFIYGKKGRWKKECLDFLKKKEEGKMTKRPFTTKGVRVEECLELVHIDTCEPFNVQACEGYEYFITFTDDYSRYGYVYLMHGKFDALDQFKEFKEHGIMSQLTALGTPQQNGVAKRRNRALVDMNTMDPIPTIPISSTPVPRSNGRVVAQPDRFMYLGESFGAIPMEHEIDPTDYAKVISDVDAHLWQKAMEAELESMYFNKVWEFVEAPERIKPIGSMLKSIGILLSIATRLYYEIWRMDVKTTFFNGNIDESIFMMQPDGFVAKGQEHMVCKFHKSIYGLKKAFRSWHNPKLFIASRALSS</sequence>
<dbReference type="Gene3D" id="3.30.420.10">
    <property type="entry name" value="Ribonuclease H-like superfamily/Ribonuclease H"/>
    <property type="match status" value="1"/>
</dbReference>
<protein>
    <submittedName>
        <fullName evidence="6">Retrovirus-related Pol polyprotein from transposon TNT 1-94</fullName>
    </submittedName>
</protein>
<reference evidence="6 7" key="1">
    <citation type="journal article" date="2018" name="PLoS Genet.">
        <title>Population sequencing reveals clonal diversity and ancestral inbreeding in the grapevine cultivar Chardonnay.</title>
        <authorList>
            <person name="Roach M.J."/>
            <person name="Johnson D.L."/>
            <person name="Bohlmann J."/>
            <person name="van Vuuren H.J."/>
            <person name="Jones S.J."/>
            <person name="Pretorius I.S."/>
            <person name="Schmidt S.A."/>
            <person name="Borneman A.R."/>
        </authorList>
    </citation>
    <scope>NUCLEOTIDE SEQUENCE [LARGE SCALE GENOMIC DNA]</scope>
    <source>
        <strain evidence="7">cv. Chardonnay</strain>
        <tissue evidence="6">Leaf</tissue>
    </source>
</reference>
<evidence type="ECO:0000256" key="1">
    <source>
        <dbReference type="ARBA" id="ARBA00022723"/>
    </source>
</evidence>
<proteinExistence type="predicted"/>
<keyword evidence="1" id="KW-0479">Metal-binding</keyword>
<dbReference type="GO" id="GO:0003676">
    <property type="term" value="F:nucleic acid binding"/>
    <property type="evidence" value="ECO:0007669"/>
    <property type="project" value="InterPro"/>
</dbReference>
<dbReference type="Proteomes" id="UP000288805">
    <property type="component" value="Unassembled WGS sequence"/>
</dbReference>
<dbReference type="Pfam" id="PF14223">
    <property type="entry name" value="Retrotran_gag_2"/>
    <property type="match status" value="1"/>
</dbReference>
<dbReference type="InterPro" id="IPR039537">
    <property type="entry name" value="Retrotran_Ty1/copia-like"/>
</dbReference>
<evidence type="ECO:0000256" key="4">
    <source>
        <dbReference type="SAM" id="MobiDB-lite"/>
    </source>
</evidence>
<comment type="caution">
    <text evidence="6">The sequence shown here is derived from an EMBL/GenBank/DDBJ whole genome shotgun (WGS) entry which is preliminary data.</text>
</comment>
<dbReference type="InterPro" id="IPR012337">
    <property type="entry name" value="RNaseH-like_sf"/>
</dbReference>
<dbReference type="SUPFAM" id="SSF53098">
    <property type="entry name" value="Ribonuclease H-like"/>
    <property type="match status" value="1"/>
</dbReference>
<dbReference type="InterPro" id="IPR036397">
    <property type="entry name" value="RNaseH_sf"/>
</dbReference>
<evidence type="ECO:0000313" key="6">
    <source>
        <dbReference type="EMBL" id="RVW68914.1"/>
    </source>
</evidence>
<evidence type="ECO:0000259" key="5">
    <source>
        <dbReference type="Pfam" id="PF07727"/>
    </source>
</evidence>
<gene>
    <name evidence="6" type="primary">POLX_382</name>
    <name evidence="6" type="ORF">CK203_064299</name>
</gene>
<feature type="coiled-coil region" evidence="3">
    <location>
        <begin position="112"/>
        <end position="139"/>
    </location>
</feature>
<dbReference type="InterPro" id="IPR013103">
    <property type="entry name" value="RVT_2"/>
</dbReference>
<evidence type="ECO:0000256" key="2">
    <source>
        <dbReference type="ARBA" id="ARBA00022801"/>
    </source>
</evidence>
<feature type="region of interest" description="Disordered" evidence="4">
    <location>
        <begin position="147"/>
        <end position="175"/>
    </location>
</feature>
<name>A0A438G9P7_VITVI</name>
<keyword evidence="3" id="KW-0175">Coiled coil</keyword>
<feature type="domain" description="Reverse transcriptase Ty1/copia-type" evidence="5">
    <location>
        <begin position="399"/>
        <end position="469"/>
    </location>
</feature>
<dbReference type="GO" id="GO:0016787">
    <property type="term" value="F:hydrolase activity"/>
    <property type="evidence" value="ECO:0007669"/>
    <property type="project" value="UniProtKB-KW"/>
</dbReference>
<dbReference type="AlphaFoldDB" id="A0A438G9P7"/>
<evidence type="ECO:0000313" key="7">
    <source>
        <dbReference type="Proteomes" id="UP000288805"/>
    </source>
</evidence>
<dbReference type="PANTHER" id="PTHR42648:SF27">
    <property type="entry name" value="RNA-DIRECTED DNA POLYMERASE"/>
    <property type="match status" value="1"/>
</dbReference>
<evidence type="ECO:0000256" key="3">
    <source>
        <dbReference type="SAM" id="Coils"/>
    </source>
</evidence>
<dbReference type="EMBL" id="QGNW01000514">
    <property type="protein sequence ID" value="RVW68914.1"/>
    <property type="molecule type" value="Genomic_DNA"/>
</dbReference>
<feature type="compositionally biased region" description="Basic residues" evidence="4">
    <location>
        <begin position="151"/>
        <end position="175"/>
    </location>
</feature>
<organism evidence="6 7">
    <name type="scientific">Vitis vinifera</name>
    <name type="common">Grape</name>
    <dbReference type="NCBI Taxonomy" id="29760"/>
    <lineage>
        <taxon>Eukaryota</taxon>
        <taxon>Viridiplantae</taxon>
        <taxon>Streptophyta</taxon>
        <taxon>Embryophyta</taxon>
        <taxon>Tracheophyta</taxon>
        <taxon>Spermatophyta</taxon>
        <taxon>Magnoliopsida</taxon>
        <taxon>eudicotyledons</taxon>
        <taxon>Gunneridae</taxon>
        <taxon>Pentapetalae</taxon>
        <taxon>rosids</taxon>
        <taxon>Vitales</taxon>
        <taxon>Vitaceae</taxon>
        <taxon>Viteae</taxon>
        <taxon>Vitis</taxon>
    </lineage>
</organism>